<comment type="similarity">
    <text evidence="1">Belongs to the Churchill family.</text>
</comment>
<proteinExistence type="inferred from homology"/>
<evidence type="ECO:0000256" key="2">
    <source>
        <dbReference type="ARBA" id="ARBA00021000"/>
    </source>
</evidence>
<evidence type="ECO:0000256" key="5">
    <source>
        <dbReference type="ARBA" id="ARBA00022833"/>
    </source>
</evidence>
<organism evidence="9">
    <name type="scientific">Scylla olivacea</name>
    <name type="common">Orange mud crab</name>
    <name type="synonym">Cancer olivacea</name>
    <dbReference type="NCBI Taxonomy" id="85551"/>
    <lineage>
        <taxon>Eukaryota</taxon>
        <taxon>Metazoa</taxon>
        <taxon>Ecdysozoa</taxon>
        <taxon>Arthropoda</taxon>
        <taxon>Crustacea</taxon>
        <taxon>Multicrustacea</taxon>
        <taxon>Malacostraca</taxon>
        <taxon>Eumalacostraca</taxon>
        <taxon>Eucarida</taxon>
        <taxon>Decapoda</taxon>
        <taxon>Pleocyemata</taxon>
        <taxon>Brachyura</taxon>
        <taxon>Eubrachyura</taxon>
        <taxon>Portunoidea</taxon>
        <taxon>Portunidae</taxon>
        <taxon>Portuninae</taxon>
        <taxon>Scylla</taxon>
    </lineage>
</organism>
<sequence>MCQDCVKEEFPDRGTVCLDSGAYLANLAGCQGCGHKDTLREANKTTSPSHAAQEVTEYDHVCGTCSHVVARHVHTFWLEDDYQQYEMSCLLCGEAEDSRSCLPHDPRLEAALF</sequence>
<dbReference type="Gene3D" id="2.60.40.4240">
    <property type="entry name" value="Transcription activator, Churchill"/>
    <property type="match status" value="1"/>
</dbReference>
<dbReference type="GO" id="GO:0045893">
    <property type="term" value="P:positive regulation of DNA-templated transcription"/>
    <property type="evidence" value="ECO:0007669"/>
    <property type="project" value="InterPro"/>
</dbReference>
<name>A0A0P4VRZ6_SCYOL</name>
<keyword evidence="5" id="KW-0862">Zinc</keyword>
<dbReference type="PANTHER" id="PTHR31931">
    <property type="entry name" value="PROTEIN CHURCHILL"/>
    <property type="match status" value="1"/>
</dbReference>
<reference evidence="9" key="1">
    <citation type="submission" date="2015-09" db="EMBL/GenBank/DDBJ databases">
        <title>Scylla olivacea transcriptome.</title>
        <authorList>
            <person name="Ikhwanuddin M."/>
        </authorList>
    </citation>
    <scope>NUCLEOTIDE SEQUENCE</scope>
</reference>
<evidence type="ECO:0000256" key="3">
    <source>
        <dbReference type="ARBA" id="ARBA00022473"/>
    </source>
</evidence>
<protein>
    <recommendedName>
        <fullName evidence="2">Protein Churchill</fullName>
    </recommendedName>
</protein>
<dbReference type="GO" id="GO:0008543">
    <property type="term" value="P:fibroblast growth factor receptor signaling pathway"/>
    <property type="evidence" value="ECO:0007669"/>
    <property type="project" value="TreeGrafter"/>
</dbReference>
<evidence type="ECO:0000256" key="7">
    <source>
        <dbReference type="ARBA" id="ARBA00023159"/>
    </source>
</evidence>
<evidence type="ECO:0000313" key="9">
    <source>
        <dbReference type="EMBL" id="JAI58119.1"/>
    </source>
</evidence>
<evidence type="ECO:0000256" key="1">
    <source>
        <dbReference type="ARBA" id="ARBA00009577"/>
    </source>
</evidence>
<keyword evidence="8" id="KW-0804">Transcription</keyword>
<keyword evidence="4" id="KW-0479">Metal-binding</keyword>
<evidence type="ECO:0000256" key="8">
    <source>
        <dbReference type="ARBA" id="ARBA00023163"/>
    </source>
</evidence>
<dbReference type="EMBL" id="GDRN01103191">
    <property type="protein sequence ID" value="JAI58120.1"/>
    <property type="molecule type" value="Transcribed_RNA"/>
</dbReference>
<evidence type="ECO:0000256" key="4">
    <source>
        <dbReference type="ARBA" id="ARBA00022723"/>
    </source>
</evidence>
<accession>A0A0P4VRZ6</accession>
<dbReference type="EMBL" id="GDRN01103192">
    <property type="protein sequence ID" value="JAI58119.1"/>
    <property type="molecule type" value="Transcribed_RNA"/>
</dbReference>
<keyword evidence="7" id="KW-0010">Activator</keyword>
<dbReference type="InterPro" id="IPR009508">
    <property type="entry name" value="Transcrpt_activator_Churchill"/>
</dbReference>
<dbReference type="PANTHER" id="PTHR31931:SF2">
    <property type="entry name" value="PROTEIN CHURCHILL"/>
    <property type="match status" value="1"/>
</dbReference>
<evidence type="ECO:0000256" key="6">
    <source>
        <dbReference type="ARBA" id="ARBA00023015"/>
    </source>
</evidence>
<dbReference type="AlphaFoldDB" id="A0A0P4VRZ6"/>
<keyword evidence="6" id="KW-0805">Transcription regulation</keyword>
<keyword evidence="3" id="KW-0217">Developmental protein</keyword>
<dbReference type="GO" id="GO:0008270">
    <property type="term" value="F:zinc ion binding"/>
    <property type="evidence" value="ECO:0007669"/>
    <property type="project" value="InterPro"/>
</dbReference>
<dbReference type="Pfam" id="PF06573">
    <property type="entry name" value="Churchill"/>
    <property type="match status" value="1"/>
</dbReference>
<dbReference type="InterPro" id="IPR038543">
    <property type="entry name" value="Churchill_sf"/>
</dbReference>